<feature type="transmembrane region" description="Helical" evidence="8">
    <location>
        <begin position="381"/>
        <end position="400"/>
    </location>
</feature>
<feature type="transmembrane region" description="Helical" evidence="8">
    <location>
        <begin position="151"/>
        <end position="172"/>
    </location>
</feature>
<feature type="domain" description="Major facilitator superfamily (MFS) profile" evidence="9">
    <location>
        <begin position="26"/>
        <end position="405"/>
    </location>
</feature>
<dbReference type="PANTHER" id="PTHR43271:SF1">
    <property type="entry name" value="INNER MEMBRANE TRANSPORT PROTEIN YNFM"/>
    <property type="match status" value="1"/>
</dbReference>
<accession>A0ABT5JXB2</accession>
<gene>
    <name evidence="10" type="ORF">OIK44_07295</name>
</gene>
<dbReference type="EMBL" id="JAQQXR010000002">
    <property type="protein sequence ID" value="MDC8757388.1"/>
    <property type="molecule type" value="Genomic_DNA"/>
</dbReference>
<dbReference type="PROSITE" id="PS50850">
    <property type="entry name" value="MFS"/>
    <property type="match status" value="1"/>
</dbReference>
<evidence type="ECO:0000256" key="6">
    <source>
        <dbReference type="ARBA" id="ARBA00022989"/>
    </source>
</evidence>
<keyword evidence="4" id="KW-1003">Cell membrane</keyword>
<dbReference type="RefSeq" id="WP_273670065.1">
    <property type="nucleotide sequence ID" value="NZ_JAQQXR010000002.1"/>
</dbReference>
<evidence type="ECO:0000256" key="8">
    <source>
        <dbReference type="SAM" id="Phobius"/>
    </source>
</evidence>
<keyword evidence="6 8" id="KW-1133">Transmembrane helix</keyword>
<evidence type="ECO:0000313" key="10">
    <source>
        <dbReference type="EMBL" id="MDC8757388.1"/>
    </source>
</evidence>
<feature type="transmembrane region" description="Helical" evidence="8">
    <location>
        <begin position="117"/>
        <end position="139"/>
    </location>
</feature>
<feature type="transmembrane region" description="Helical" evidence="8">
    <location>
        <begin position="231"/>
        <end position="252"/>
    </location>
</feature>
<feature type="transmembrane region" description="Helical" evidence="8">
    <location>
        <begin position="295"/>
        <end position="312"/>
    </location>
</feature>
<feature type="transmembrane region" description="Helical" evidence="8">
    <location>
        <begin position="60"/>
        <end position="80"/>
    </location>
</feature>
<dbReference type="CDD" id="cd17324">
    <property type="entry name" value="MFS_NepI_like"/>
    <property type="match status" value="1"/>
</dbReference>
<protein>
    <submittedName>
        <fullName evidence="10">MFS transporter</fullName>
    </submittedName>
</protein>
<keyword evidence="11" id="KW-1185">Reference proteome</keyword>
<comment type="subcellular location">
    <subcellularLocation>
        <location evidence="1">Cell membrane</location>
        <topology evidence="1">Multi-pass membrane protein</topology>
    </subcellularLocation>
</comment>
<dbReference type="SUPFAM" id="SSF103473">
    <property type="entry name" value="MFS general substrate transporter"/>
    <property type="match status" value="1"/>
</dbReference>
<dbReference type="InterPro" id="IPR020846">
    <property type="entry name" value="MFS_dom"/>
</dbReference>
<evidence type="ECO:0000256" key="7">
    <source>
        <dbReference type="ARBA" id="ARBA00023136"/>
    </source>
</evidence>
<feature type="transmembrane region" description="Helical" evidence="8">
    <location>
        <begin position="178"/>
        <end position="197"/>
    </location>
</feature>
<dbReference type="InterPro" id="IPR005829">
    <property type="entry name" value="Sugar_transporter_CS"/>
</dbReference>
<comment type="caution">
    <text evidence="10">The sequence shown here is derived from an EMBL/GenBank/DDBJ whole genome shotgun (WGS) entry which is preliminary data.</text>
</comment>
<evidence type="ECO:0000256" key="2">
    <source>
        <dbReference type="ARBA" id="ARBA00008335"/>
    </source>
</evidence>
<dbReference type="InterPro" id="IPR036259">
    <property type="entry name" value="MFS_trans_sf"/>
</dbReference>
<keyword evidence="5 8" id="KW-0812">Transmembrane</keyword>
<dbReference type="PROSITE" id="PS00216">
    <property type="entry name" value="SUGAR_TRANSPORT_1"/>
    <property type="match status" value="1"/>
</dbReference>
<keyword evidence="7 8" id="KW-0472">Membrane</keyword>
<feature type="transmembrane region" description="Helical" evidence="8">
    <location>
        <begin position="318"/>
        <end position="341"/>
    </location>
</feature>
<evidence type="ECO:0000256" key="3">
    <source>
        <dbReference type="ARBA" id="ARBA00022448"/>
    </source>
</evidence>
<dbReference type="Proteomes" id="UP001221208">
    <property type="component" value="Unassembled WGS sequence"/>
</dbReference>
<dbReference type="InterPro" id="IPR011701">
    <property type="entry name" value="MFS"/>
</dbReference>
<evidence type="ECO:0000259" key="9">
    <source>
        <dbReference type="PROSITE" id="PS50850"/>
    </source>
</evidence>
<dbReference type="Gene3D" id="1.20.1250.20">
    <property type="entry name" value="MFS general substrate transporter like domains"/>
    <property type="match status" value="1"/>
</dbReference>
<organism evidence="10 11">
    <name type="scientific">Janthinobacterium fluminis</name>
    <dbReference type="NCBI Taxonomy" id="2987524"/>
    <lineage>
        <taxon>Bacteria</taxon>
        <taxon>Pseudomonadati</taxon>
        <taxon>Pseudomonadota</taxon>
        <taxon>Betaproteobacteria</taxon>
        <taxon>Burkholderiales</taxon>
        <taxon>Oxalobacteraceae</taxon>
        <taxon>Janthinobacterium</taxon>
    </lineage>
</organism>
<feature type="transmembrane region" description="Helical" evidence="8">
    <location>
        <begin position="29"/>
        <end position="48"/>
    </location>
</feature>
<dbReference type="Pfam" id="PF07690">
    <property type="entry name" value="MFS_1"/>
    <property type="match status" value="1"/>
</dbReference>
<feature type="transmembrane region" description="Helical" evidence="8">
    <location>
        <begin position="353"/>
        <end position="375"/>
    </location>
</feature>
<reference evidence="10 11" key="1">
    <citation type="submission" date="2022-10" db="EMBL/GenBank/DDBJ databases">
        <title>Janthinobacterium sp. hw3 Genome sequencing.</title>
        <authorList>
            <person name="Park S."/>
        </authorList>
    </citation>
    <scope>NUCLEOTIDE SEQUENCE [LARGE SCALE GENOMIC DNA]</scope>
    <source>
        <strain evidence="11">hw3</strain>
    </source>
</reference>
<sequence length="416" mass="43511">MSASTIPTAPSARPAIAAGTPEFRRSNRALFFGGFATFALLYCVQPLMPLLSREFALTPAQSSGALSIATAALAVSLLLTSAVSDRLGRKPLMVAALAVAALMTLLCAFARSYPQLLLMRAALGLALGGMPAIAMAYLAEEIEAPSLGLSMGLYISGSAFGGMAGRVLVAVLSDIWSWRAALALMGVLGLCAAVEFWRSLPRSKNFVASADGWRALPAGLRRHLGDAGLPSLFLLAFLLMGCFVSMYNYIAYRLLAAPFKLSQSTVGAIALLYLIGIVSAVWAGRLVDRLGRRGVLWMLLSAMLAGLLLTLADSLPVIIAGMALFTFGFFAAHSVASSWVGRRARAPQALASALYLFFYYLGSSAVGSLSGLLWARDGWSGVVAALAAGLGLALLIALRLRNLAPLGPRAPALAVP</sequence>
<evidence type="ECO:0000313" key="11">
    <source>
        <dbReference type="Proteomes" id="UP001221208"/>
    </source>
</evidence>
<proteinExistence type="inferred from homology"/>
<evidence type="ECO:0000256" key="1">
    <source>
        <dbReference type="ARBA" id="ARBA00004651"/>
    </source>
</evidence>
<dbReference type="PANTHER" id="PTHR43271">
    <property type="entry name" value="BLL2771 PROTEIN"/>
    <property type="match status" value="1"/>
</dbReference>
<evidence type="ECO:0000256" key="5">
    <source>
        <dbReference type="ARBA" id="ARBA00022692"/>
    </source>
</evidence>
<name>A0ABT5JXB2_9BURK</name>
<evidence type="ECO:0000256" key="4">
    <source>
        <dbReference type="ARBA" id="ARBA00022475"/>
    </source>
</evidence>
<feature type="transmembrane region" description="Helical" evidence="8">
    <location>
        <begin position="264"/>
        <end position="283"/>
    </location>
</feature>
<keyword evidence="3" id="KW-0813">Transport</keyword>
<feature type="transmembrane region" description="Helical" evidence="8">
    <location>
        <begin position="92"/>
        <end position="111"/>
    </location>
</feature>
<comment type="similarity">
    <text evidence="2">Belongs to the major facilitator superfamily.</text>
</comment>